<evidence type="ECO:0000256" key="3">
    <source>
        <dbReference type="ARBA" id="ARBA00023125"/>
    </source>
</evidence>
<dbReference type="SUPFAM" id="SSF53850">
    <property type="entry name" value="Periplasmic binding protein-like II"/>
    <property type="match status" value="1"/>
</dbReference>
<keyword evidence="4" id="KW-0804">Transcription</keyword>
<comment type="caution">
    <text evidence="6">The sequence shown here is derived from an EMBL/GenBank/DDBJ whole genome shotgun (WGS) entry which is preliminary data.</text>
</comment>
<gene>
    <name evidence="6" type="ORF">GCM10010492_71290</name>
</gene>
<keyword evidence="7" id="KW-1185">Reference proteome</keyword>
<protein>
    <submittedName>
        <fullName evidence="6">LysR family transcriptional regulator</fullName>
    </submittedName>
</protein>
<accession>A0ABP3EDD6</accession>
<dbReference type="Gene3D" id="1.10.10.10">
    <property type="entry name" value="Winged helix-like DNA-binding domain superfamily/Winged helix DNA-binding domain"/>
    <property type="match status" value="1"/>
</dbReference>
<dbReference type="Gene3D" id="3.40.190.290">
    <property type="match status" value="1"/>
</dbReference>
<evidence type="ECO:0000313" key="7">
    <source>
        <dbReference type="Proteomes" id="UP001500416"/>
    </source>
</evidence>
<reference evidence="7" key="1">
    <citation type="journal article" date="2019" name="Int. J. Syst. Evol. Microbiol.">
        <title>The Global Catalogue of Microorganisms (GCM) 10K type strain sequencing project: providing services to taxonomists for standard genome sequencing and annotation.</title>
        <authorList>
            <consortium name="The Broad Institute Genomics Platform"/>
            <consortium name="The Broad Institute Genome Sequencing Center for Infectious Disease"/>
            <person name="Wu L."/>
            <person name="Ma J."/>
        </authorList>
    </citation>
    <scope>NUCLEOTIDE SEQUENCE [LARGE SCALE GENOMIC DNA]</scope>
    <source>
        <strain evidence="7">JCM 3380</strain>
    </source>
</reference>
<dbReference type="PRINTS" id="PR00039">
    <property type="entry name" value="HTHLYSR"/>
</dbReference>
<dbReference type="CDD" id="cd05466">
    <property type="entry name" value="PBP2_LTTR_substrate"/>
    <property type="match status" value="1"/>
</dbReference>
<dbReference type="InterPro" id="IPR000847">
    <property type="entry name" value="LysR_HTH_N"/>
</dbReference>
<name>A0ABP3EDD6_9PSEU</name>
<dbReference type="PROSITE" id="PS50931">
    <property type="entry name" value="HTH_LYSR"/>
    <property type="match status" value="1"/>
</dbReference>
<sequence length="311" mass="33605">MELDVHHLRLVRAIGDTGSLSEAAVVLGVSQPAVSGKLKRLENALGQRLFDRGRATTVTPTPTGELLLSRITAVLPLMEGLVHDIESRTRPAAARPRVGGACSPILGHLPGIAADHLPCGADATLLDSECRDLVVDLVAQRRLEIGLVKDYPGFETTTPACVETAVVAHDPTMVVLPEHHPLARLDVVRLEQLADAEWVLPGPDSTRFHEYFHGTCRAVGFRPRVRHVAESYSTTIAAVRNGAVGLSQAACEGHQQVAVRLLADDVLSRRFVLMWHREGVVAPHAQAVLDAAIKAYHAECHASPVYSRYLS</sequence>
<dbReference type="Proteomes" id="UP001500416">
    <property type="component" value="Unassembled WGS sequence"/>
</dbReference>
<dbReference type="PANTHER" id="PTHR30346:SF30">
    <property type="entry name" value="SMALL NEUTRAL PROTEASE REGULATORY PROTEIN"/>
    <property type="match status" value="1"/>
</dbReference>
<evidence type="ECO:0000259" key="5">
    <source>
        <dbReference type="PROSITE" id="PS50931"/>
    </source>
</evidence>
<dbReference type="Pfam" id="PF00126">
    <property type="entry name" value="HTH_1"/>
    <property type="match status" value="1"/>
</dbReference>
<evidence type="ECO:0000256" key="1">
    <source>
        <dbReference type="ARBA" id="ARBA00009437"/>
    </source>
</evidence>
<proteinExistence type="inferred from homology"/>
<evidence type="ECO:0000313" key="6">
    <source>
        <dbReference type="EMBL" id="GAA0260058.1"/>
    </source>
</evidence>
<evidence type="ECO:0000256" key="4">
    <source>
        <dbReference type="ARBA" id="ARBA00023163"/>
    </source>
</evidence>
<comment type="similarity">
    <text evidence="1">Belongs to the LysR transcriptional regulatory family.</text>
</comment>
<keyword evidence="2" id="KW-0805">Transcription regulation</keyword>
<dbReference type="RefSeq" id="WP_343939381.1">
    <property type="nucleotide sequence ID" value="NZ_BAAABU010000029.1"/>
</dbReference>
<dbReference type="InterPro" id="IPR005119">
    <property type="entry name" value="LysR_subst-bd"/>
</dbReference>
<dbReference type="SUPFAM" id="SSF46785">
    <property type="entry name" value="Winged helix' DNA-binding domain"/>
    <property type="match status" value="1"/>
</dbReference>
<dbReference type="Pfam" id="PF03466">
    <property type="entry name" value="LysR_substrate"/>
    <property type="match status" value="1"/>
</dbReference>
<dbReference type="InterPro" id="IPR036390">
    <property type="entry name" value="WH_DNA-bd_sf"/>
</dbReference>
<feature type="domain" description="HTH lysR-type" evidence="5">
    <location>
        <begin position="3"/>
        <end position="61"/>
    </location>
</feature>
<keyword evidence="3" id="KW-0238">DNA-binding</keyword>
<evidence type="ECO:0000256" key="2">
    <source>
        <dbReference type="ARBA" id="ARBA00023015"/>
    </source>
</evidence>
<dbReference type="EMBL" id="BAAABU010000029">
    <property type="protein sequence ID" value="GAA0260058.1"/>
    <property type="molecule type" value="Genomic_DNA"/>
</dbReference>
<dbReference type="PANTHER" id="PTHR30346">
    <property type="entry name" value="TRANSCRIPTIONAL DUAL REGULATOR HCAR-RELATED"/>
    <property type="match status" value="1"/>
</dbReference>
<dbReference type="InterPro" id="IPR036388">
    <property type="entry name" value="WH-like_DNA-bd_sf"/>
</dbReference>
<organism evidence="6 7">
    <name type="scientific">Saccharothrix mutabilis subsp. mutabilis</name>
    <dbReference type="NCBI Taxonomy" id="66855"/>
    <lineage>
        <taxon>Bacteria</taxon>
        <taxon>Bacillati</taxon>
        <taxon>Actinomycetota</taxon>
        <taxon>Actinomycetes</taxon>
        <taxon>Pseudonocardiales</taxon>
        <taxon>Pseudonocardiaceae</taxon>
        <taxon>Saccharothrix</taxon>
    </lineage>
</organism>